<keyword evidence="5" id="KW-0560">Oxidoreductase</keyword>
<dbReference type="Proteomes" id="UP000774617">
    <property type="component" value="Unassembled WGS sequence"/>
</dbReference>
<accession>A0ABQ8GMA9</accession>
<comment type="cofactor">
    <cofactor evidence="1">
        <name>heme</name>
        <dbReference type="ChEBI" id="CHEBI:30413"/>
    </cofactor>
</comment>
<evidence type="ECO:0000256" key="6">
    <source>
        <dbReference type="ARBA" id="ARBA00023004"/>
    </source>
</evidence>
<dbReference type="Pfam" id="PF08031">
    <property type="entry name" value="BBE"/>
    <property type="match status" value="1"/>
</dbReference>
<dbReference type="InterPro" id="IPR012951">
    <property type="entry name" value="BBE"/>
</dbReference>
<dbReference type="SUPFAM" id="SSF48264">
    <property type="entry name" value="Cytochrome P450"/>
    <property type="match status" value="1"/>
</dbReference>
<keyword evidence="4" id="KW-0479">Metal-binding</keyword>
<dbReference type="PROSITE" id="PS51387">
    <property type="entry name" value="FAD_PCMH"/>
    <property type="match status" value="1"/>
</dbReference>
<dbReference type="PANTHER" id="PTHR46206:SF7">
    <property type="entry name" value="P450, PUTATIVE (EUROFUNG)-RELATED"/>
    <property type="match status" value="1"/>
</dbReference>
<keyword evidence="6" id="KW-0408">Iron</keyword>
<dbReference type="InterPro" id="IPR001128">
    <property type="entry name" value="Cyt_P450"/>
</dbReference>
<dbReference type="InterPro" id="IPR036318">
    <property type="entry name" value="FAD-bd_PCMH-like_sf"/>
</dbReference>
<evidence type="ECO:0000256" key="5">
    <source>
        <dbReference type="ARBA" id="ARBA00023002"/>
    </source>
</evidence>
<evidence type="ECO:0000259" key="7">
    <source>
        <dbReference type="PROSITE" id="PS51387"/>
    </source>
</evidence>
<evidence type="ECO:0000256" key="2">
    <source>
        <dbReference type="ARBA" id="ARBA00005466"/>
    </source>
</evidence>
<dbReference type="Gene3D" id="1.10.630.10">
    <property type="entry name" value="Cytochrome P450"/>
    <property type="match status" value="1"/>
</dbReference>
<name>A0ABQ8GMA9_9PEZI</name>
<dbReference type="InterPro" id="IPR016166">
    <property type="entry name" value="FAD-bd_PCMH"/>
</dbReference>
<organism evidence="8 9">
    <name type="scientific">Macrophomina phaseolina</name>
    <dbReference type="NCBI Taxonomy" id="35725"/>
    <lineage>
        <taxon>Eukaryota</taxon>
        <taxon>Fungi</taxon>
        <taxon>Dikarya</taxon>
        <taxon>Ascomycota</taxon>
        <taxon>Pezizomycotina</taxon>
        <taxon>Dothideomycetes</taxon>
        <taxon>Dothideomycetes incertae sedis</taxon>
        <taxon>Botryosphaeriales</taxon>
        <taxon>Botryosphaeriaceae</taxon>
        <taxon>Macrophomina</taxon>
    </lineage>
</organism>
<comment type="caution">
    <text evidence="8">The sequence shown here is derived from an EMBL/GenBank/DDBJ whole genome shotgun (WGS) entry which is preliminary data.</text>
</comment>
<dbReference type="SUPFAM" id="SSF56176">
    <property type="entry name" value="FAD-binding/transporter-associated domain-like"/>
    <property type="match status" value="1"/>
</dbReference>
<protein>
    <submittedName>
        <fullName evidence="8">Cytochrome P450</fullName>
    </submittedName>
</protein>
<evidence type="ECO:0000256" key="1">
    <source>
        <dbReference type="ARBA" id="ARBA00001971"/>
    </source>
</evidence>
<dbReference type="InterPro" id="IPR017972">
    <property type="entry name" value="Cyt_P450_CS"/>
</dbReference>
<keyword evidence="9" id="KW-1185">Reference proteome</keyword>
<feature type="domain" description="FAD-binding PCMH-type" evidence="7">
    <location>
        <begin position="549"/>
        <end position="733"/>
    </location>
</feature>
<dbReference type="PANTHER" id="PTHR46206">
    <property type="entry name" value="CYTOCHROME P450"/>
    <property type="match status" value="1"/>
</dbReference>
<dbReference type="PROSITE" id="PS00086">
    <property type="entry name" value="CYTOCHROME_P450"/>
    <property type="match status" value="1"/>
</dbReference>
<evidence type="ECO:0000313" key="8">
    <source>
        <dbReference type="EMBL" id="KAH7057374.1"/>
    </source>
</evidence>
<dbReference type="CDD" id="cd11041">
    <property type="entry name" value="CYP503A1-like"/>
    <property type="match status" value="1"/>
</dbReference>
<proteinExistence type="inferred from homology"/>
<evidence type="ECO:0000256" key="4">
    <source>
        <dbReference type="ARBA" id="ARBA00022723"/>
    </source>
</evidence>
<gene>
    <name evidence="8" type="ORF">B0J12DRAFT_709271</name>
</gene>
<dbReference type="EMBL" id="JAGTJR010000007">
    <property type="protein sequence ID" value="KAH7057374.1"/>
    <property type="molecule type" value="Genomic_DNA"/>
</dbReference>
<sequence length="1021" mass="112157">MVLGLPFLVSSGAVAAVIWLLFKVFGRQNNGLDSIPLHKFEENDTFEQYVTNSKALLHSGYVKYTKHGIPYRMRNPVDPDHPQVILPFKYLSEVKNAPQSRLSFPLFSKQAFLLNYINAPEQTDHAAHVVRSDLNKNLASLIKGMHNECLLGVSEKFPKFDDWTPFQPYFTIAATIARMAAFAFVGPELCRNEEWISMSVNTTLTSMRTAQMVRAKYPPRWRWLAPFFDEGCKAMQANRKRAAELLEPIYEKRIAETADGEKPVDSIQWLFKAARGKRKTLDRLAQEQLFLGITSIHSTSASVLSTIYDLLDLPHYIDEILEEIRTVKATLDRGEWTARSLDRLEKLDSFMKESQRYNPAGLVTVQRSAVRPYTFRDGLHIPANTQFCFPNYELNHDTAVYPDPEKFDGYRFLHLRQTVDSNKFHFGYVSDDSINFGAGTHSCPGRHFASAEIKMLLAELLSRYEMKWPEGVPHAGSTATEADWHALNASLAAPCFSEVSGVAKAPDEAQCAFIQDNYLNATYRTSLYSGFIHPYNEGCASSTTDQCLLNPNAPATTPGLVSERYIEAALAFSLRTGTPLSIKASGHDYLARSSSKDSLALWTRNLKDMAYHPSFIPSGCGEQKPVQAITIGAGASLGEVYAFADAHNVTFVGGSSATVTAAGGFTLFGGHGVLSPLYGLSADRVLEFRIVTADGVLRTVNKRTHPRLFWALRGGGAGAFGVVLSATFKVEPSIPLVLAYMSFNTTASPAATTTSFLTLLAENAPRWADDGWGGPMAPSYIAMVNPRLPLAAAQRSMASATAYVAARGGSVSFREFPSFYPFYQEFVAPASSTGLGQPLLATFRTVPRALHASPAGIANITATLQGLAAAGITPAIFQTTPVKYRSSEGGSNYNSSSAASSVHPGWRDSYWLVGGSTQWAWNATLEQRAGVAASLQRATADLAALAPDGGAYPNEADPWTPDWRAQFWGPHYAELLAIKREYDPYGLLRCWKCVGFEEEDVAAAEGDKCWNIFEQGTGQRV</sequence>
<comment type="similarity">
    <text evidence="2">Belongs to the oxygen-dependent FAD-linked oxidoreductase family.</text>
</comment>
<comment type="similarity">
    <text evidence="3">Belongs to the cytochrome P450 family.</text>
</comment>
<dbReference type="InterPro" id="IPR036396">
    <property type="entry name" value="Cyt_P450_sf"/>
</dbReference>
<evidence type="ECO:0000256" key="3">
    <source>
        <dbReference type="ARBA" id="ARBA00010617"/>
    </source>
</evidence>
<dbReference type="Pfam" id="PF01565">
    <property type="entry name" value="FAD_binding_4"/>
    <property type="match status" value="1"/>
</dbReference>
<dbReference type="InterPro" id="IPR006094">
    <property type="entry name" value="Oxid_FAD_bind_N"/>
</dbReference>
<dbReference type="InterPro" id="IPR002403">
    <property type="entry name" value="Cyt_P450_E_grp-IV"/>
</dbReference>
<dbReference type="PRINTS" id="PR00465">
    <property type="entry name" value="EP450IV"/>
</dbReference>
<dbReference type="Pfam" id="PF00067">
    <property type="entry name" value="p450"/>
    <property type="match status" value="1"/>
</dbReference>
<evidence type="ECO:0000313" key="9">
    <source>
        <dbReference type="Proteomes" id="UP000774617"/>
    </source>
</evidence>
<reference evidence="8 9" key="1">
    <citation type="journal article" date="2021" name="Nat. Commun.">
        <title>Genetic determinants of endophytism in the Arabidopsis root mycobiome.</title>
        <authorList>
            <person name="Mesny F."/>
            <person name="Miyauchi S."/>
            <person name="Thiergart T."/>
            <person name="Pickel B."/>
            <person name="Atanasova L."/>
            <person name="Karlsson M."/>
            <person name="Huettel B."/>
            <person name="Barry K.W."/>
            <person name="Haridas S."/>
            <person name="Chen C."/>
            <person name="Bauer D."/>
            <person name="Andreopoulos W."/>
            <person name="Pangilinan J."/>
            <person name="LaButti K."/>
            <person name="Riley R."/>
            <person name="Lipzen A."/>
            <person name="Clum A."/>
            <person name="Drula E."/>
            <person name="Henrissat B."/>
            <person name="Kohler A."/>
            <person name="Grigoriev I.V."/>
            <person name="Martin F.M."/>
            <person name="Hacquard S."/>
        </authorList>
    </citation>
    <scope>NUCLEOTIDE SEQUENCE [LARGE SCALE GENOMIC DNA]</scope>
    <source>
        <strain evidence="8 9">MPI-SDFR-AT-0080</strain>
    </source>
</reference>
<dbReference type="Gene3D" id="3.30.465.10">
    <property type="match status" value="1"/>
</dbReference>
<dbReference type="InterPro" id="IPR016169">
    <property type="entry name" value="FAD-bd_PCMH_sub2"/>
</dbReference>